<dbReference type="Gene3D" id="1.10.8.60">
    <property type="match status" value="1"/>
</dbReference>
<evidence type="ECO:0000313" key="5">
    <source>
        <dbReference type="EMBL" id="MEZ0165564.1"/>
    </source>
</evidence>
<dbReference type="InterPro" id="IPR003593">
    <property type="entry name" value="AAA+_ATPase"/>
</dbReference>
<keyword evidence="2" id="KW-0547">Nucleotide-binding</keyword>
<dbReference type="RefSeq" id="WP_370441791.1">
    <property type="nucleotide sequence ID" value="NZ_JBGFTU010000013.1"/>
</dbReference>
<keyword evidence="6" id="KW-1185">Reference proteome</keyword>
<evidence type="ECO:0000256" key="1">
    <source>
        <dbReference type="ARBA" id="ARBA00006914"/>
    </source>
</evidence>
<name>A0ABV4H2M2_9ACTN</name>
<evidence type="ECO:0000256" key="3">
    <source>
        <dbReference type="ARBA" id="ARBA00022840"/>
    </source>
</evidence>
<evidence type="ECO:0000259" key="4">
    <source>
        <dbReference type="SMART" id="SM00382"/>
    </source>
</evidence>
<dbReference type="Gene3D" id="3.40.50.300">
    <property type="entry name" value="P-loop containing nucleotide triphosphate hydrolases"/>
    <property type="match status" value="1"/>
</dbReference>
<dbReference type="EMBL" id="JBGFTU010000013">
    <property type="protein sequence ID" value="MEZ0165564.1"/>
    <property type="molecule type" value="Genomic_DNA"/>
</dbReference>
<keyword evidence="3" id="KW-0067">ATP-binding</keyword>
<dbReference type="SUPFAM" id="SSF52540">
    <property type="entry name" value="P-loop containing nucleoside triphosphate hydrolases"/>
    <property type="match status" value="1"/>
</dbReference>
<evidence type="ECO:0000256" key="2">
    <source>
        <dbReference type="ARBA" id="ARBA00022741"/>
    </source>
</evidence>
<dbReference type="PANTHER" id="PTHR23073">
    <property type="entry name" value="26S PROTEASOME REGULATORY SUBUNIT"/>
    <property type="match status" value="1"/>
</dbReference>
<comment type="similarity">
    <text evidence="1">Belongs to the AAA ATPase family.</text>
</comment>
<evidence type="ECO:0000313" key="6">
    <source>
        <dbReference type="Proteomes" id="UP001565927"/>
    </source>
</evidence>
<dbReference type="Proteomes" id="UP001565927">
    <property type="component" value="Unassembled WGS sequence"/>
</dbReference>
<proteinExistence type="inferred from homology"/>
<dbReference type="InterPro" id="IPR027417">
    <property type="entry name" value="P-loop_NTPase"/>
</dbReference>
<gene>
    <name evidence="5" type="ORF">AB2L27_12450</name>
</gene>
<feature type="domain" description="AAA+ ATPase" evidence="4">
    <location>
        <begin position="247"/>
        <end position="374"/>
    </location>
</feature>
<sequence>MDDDTLDLARLVRRYLEEVVHSPLTEAGRGGPQIGDVVAEHLGVAVADLPVVREEVPDHQFVDLDIALTLLAERGGGERVIGIGGGDQRAHHSFSDLLSGPWTRFGLGAVDRVNLPTGPDTSRRAVGFGVRVLRFGGTPVALLQRAAQRQFGQPSCLEVVCPDEAVVAAFITEVRRLMLEHSVLRGQVLSFSGSPYEPHNAGITFLHRPQVAAQDVVLPPGALDRIARHVVGVGAHAARLSGAGQHLKRGVLLYGPPGTGKTLTVRHLVARAQGSTVVLLAGESLAHVTTAAHLARAMQPAVVVLEDCDLVAEDRGFDPGQRPLLFQLLDAMDGLDGDADVAFLLTTNRADLLERALAQRPGRVDLAVQVPLPDRAARSALFRLYARDLPLSEAVLEEAADRTEGVTASFARELLRRAVLVGAEAGHDVTDDDVRSALAELLSDAEELTRSLLGSPATSRAQAAVGRASPA</sequence>
<dbReference type="Pfam" id="PF00004">
    <property type="entry name" value="AAA"/>
    <property type="match status" value="1"/>
</dbReference>
<accession>A0ABV4H2M2</accession>
<dbReference type="SMART" id="SM00382">
    <property type="entry name" value="AAA"/>
    <property type="match status" value="1"/>
</dbReference>
<organism evidence="5 6">
    <name type="scientific">Kineococcus halophytocola</name>
    <dbReference type="NCBI Taxonomy" id="3234027"/>
    <lineage>
        <taxon>Bacteria</taxon>
        <taxon>Bacillati</taxon>
        <taxon>Actinomycetota</taxon>
        <taxon>Actinomycetes</taxon>
        <taxon>Kineosporiales</taxon>
        <taxon>Kineosporiaceae</taxon>
        <taxon>Kineococcus</taxon>
    </lineage>
</organism>
<comment type="caution">
    <text evidence="5">The sequence shown here is derived from an EMBL/GenBank/DDBJ whole genome shotgun (WGS) entry which is preliminary data.</text>
</comment>
<dbReference type="InterPro" id="IPR050221">
    <property type="entry name" value="26S_Proteasome_ATPase"/>
</dbReference>
<dbReference type="CDD" id="cd19481">
    <property type="entry name" value="RecA-like_protease"/>
    <property type="match status" value="1"/>
</dbReference>
<dbReference type="InterPro" id="IPR003959">
    <property type="entry name" value="ATPase_AAA_core"/>
</dbReference>
<protein>
    <submittedName>
        <fullName evidence="5">AAA family ATPase</fullName>
    </submittedName>
</protein>
<reference evidence="5 6" key="1">
    <citation type="submission" date="2024-07" db="EMBL/GenBank/DDBJ databases">
        <authorList>
            <person name="Thanompreechachai J."/>
            <person name="Duangmal K."/>
        </authorList>
    </citation>
    <scope>NUCLEOTIDE SEQUENCE [LARGE SCALE GENOMIC DNA]</scope>
    <source>
        <strain evidence="5 6">LSe6-4</strain>
    </source>
</reference>